<sequence length="289" mass="32693">MALEKKSKKNFKYFIKNMTLDFNTTYNNLNEIIKGAVIDLSDVEFIHPWALVMICLLLVERCEMRDRKLILPKNQDLLCSLKRMHFCNILSELKYDEEVKFLNQLTMPEQDNLNIHEILHCRYSDEFSGRLGHFYNMFKNFGLSRDDANLATNIVAELGNNVFDHNLGNWPTDIGGCIIAAHNYPQTKCIEVAVGDPGVGFRGSLKSAFPELKSDVEAIKKGLAGNTGRVGETRGNGLKFIKSWTINDFYGKLFIHSGDGLVIAGKDGSVEKQVNKILGTIAQIMIYYK</sequence>
<evidence type="ECO:0000313" key="2">
    <source>
        <dbReference type="Proteomes" id="UP000228510"/>
    </source>
</evidence>
<name>A0A2H0UYR4_9BACT</name>
<proteinExistence type="predicted"/>
<reference evidence="2" key="1">
    <citation type="submission" date="2017-09" db="EMBL/GenBank/DDBJ databases">
        <title>Depth-based differentiation of microbial function through sediment-hosted aquifers and enrichment of novel symbionts in the deep terrestrial subsurface.</title>
        <authorList>
            <person name="Probst A.J."/>
            <person name="Ladd B."/>
            <person name="Jarett J.K."/>
            <person name="Geller-Mcgrath D.E."/>
            <person name="Sieber C.M.K."/>
            <person name="Emerson J.B."/>
            <person name="Anantharaman K."/>
            <person name="Thomas B.C."/>
            <person name="Malmstrom R."/>
            <person name="Stieglmeier M."/>
            <person name="Klingl A."/>
            <person name="Woyke T."/>
            <person name="Ryan C.M."/>
            <person name="Banfield J.F."/>
        </authorList>
    </citation>
    <scope>NUCLEOTIDE SEQUENCE [LARGE SCALE GENOMIC DNA]</scope>
</reference>
<protein>
    <recommendedName>
        <fullName evidence="3">Histidine kinase/HSP90-like ATPase domain-containing protein</fullName>
    </recommendedName>
</protein>
<gene>
    <name evidence="1" type="ORF">COU01_04130</name>
</gene>
<comment type="caution">
    <text evidence="1">The sequence shown here is derived from an EMBL/GenBank/DDBJ whole genome shotgun (WGS) entry which is preliminary data.</text>
</comment>
<evidence type="ECO:0008006" key="3">
    <source>
        <dbReference type="Google" id="ProtNLM"/>
    </source>
</evidence>
<dbReference type="Proteomes" id="UP000228510">
    <property type="component" value="Unassembled WGS sequence"/>
</dbReference>
<organism evidence="1 2">
    <name type="scientific">Candidatus Falkowbacteria bacterium CG10_big_fil_rev_8_21_14_0_10_44_15</name>
    <dbReference type="NCBI Taxonomy" id="1974569"/>
    <lineage>
        <taxon>Bacteria</taxon>
        <taxon>Candidatus Falkowiibacteriota</taxon>
    </lineage>
</organism>
<dbReference type="EMBL" id="PFAT01000053">
    <property type="protein sequence ID" value="PIR91986.1"/>
    <property type="molecule type" value="Genomic_DNA"/>
</dbReference>
<evidence type="ECO:0000313" key="1">
    <source>
        <dbReference type="EMBL" id="PIR91986.1"/>
    </source>
</evidence>
<dbReference type="AlphaFoldDB" id="A0A2H0UYR4"/>
<accession>A0A2H0UYR4</accession>